<evidence type="ECO:0000313" key="1">
    <source>
        <dbReference type="EMBL" id="KAL1137983.1"/>
    </source>
</evidence>
<sequence length="233" mass="25892">MSECLQNIQSQKYRKLLVPLYPVSYLANESRRSNAIFSGEQLCLFGSGAGECSLDWSEINSLLAQTVDHEKFSVEPALGLGTEQFHGTGSAMDAAIETILAKNSTLSKELLQECLEEHYLADVEEGTGGLNQGHRPQSLLQYESPWYLGGAPFIGVPVPDDEEYRPGEEGYSTYLNPHDFENKLKPEHLEDNSTAPFDLMQSLVDILGGLFLGVEEDDEDYDDNSTEHDYGIF</sequence>
<name>A0ABD0Z6X3_9HEMI</name>
<protein>
    <submittedName>
        <fullName evidence="1">Uncharacterized protein</fullName>
    </submittedName>
</protein>
<evidence type="ECO:0000313" key="2">
    <source>
        <dbReference type="Proteomes" id="UP001558652"/>
    </source>
</evidence>
<dbReference type="AlphaFoldDB" id="A0ABD0Z6X3"/>
<gene>
    <name evidence="1" type="ORF">AAG570_009678</name>
</gene>
<accession>A0ABD0Z6X3</accession>
<keyword evidence="2" id="KW-1185">Reference proteome</keyword>
<reference evidence="1 2" key="1">
    <citation type="submission" date="2024-07" db="EMBL/GenBank/DDBJ databases">
        <title>Chromosome-level genome assembly of the water stick insect Ranatra chinensis (Heteroptera: Nepidae).</title>
        <authorList>
            <person name="Liu X."/>
        </authorList>
    </citation>
    <scope>NUCLEOTIDE SEQUENCE [LARGE SCALE GENOMIC DNA]</scope>
    <source>
        <strain evidence="1">Cailab_2021Rc</strain>
        <tissue evidence="1">Muscle</tissue>
    </source>
</reference>
<dbReference type="EMBL" id="JBFDAA010000004">
    <property type="protein sequence ID" value="KAL1137983.1"/>
    <property type="molecule type" value="Genomic_DNA"/>
</dbReference>
<comment type="caution">
    <text evidence="1">The sequence shown here is derived from an EMBL/GenBank/DDBJ whole genome shotgun (WGS) entry which is preliminary data.</text>
</comment>
<proteinExistence type="predicted"/>
<organism evidence="1 2">
    <name type="scientific">Ranatra chinensis</name>
    <dbReference type="NCBI Taxonomy" id="642074"/>
    <lineage>
        <taxon>Eukaryota</taxon>
        <taxon>Metazoa</taxon>
        <taxon>Ecdysozoa</taxon>
        <taxon>Arthropoda</taxon>
        <taxon>Hexapoda</taxon>
        <taxon>Insecta</taxon>
        <taxon>Pterygota</taxon>
        <taxon>Neoptera</taxon>
        <taxon>Paraneoptera</taxon>
        <taxon>Hemiptera</taxon>
        <taxon>Heteroptera</taxon>
        <taxon>Panheteroptera</taxon>
        <taxon>Nepomorpha</taxon>
        <taxon>Nepidae</taxon>
        <taxon>Ranatrinae</taxon>
        <taxon>Ranatra</taxon>
    </lineage>
</organism>
<dbReference type="Proteomes" id="UP001558652">
    <property type="component" value="Unassembled WGS sequence"/>
</dbReference>